<reference evidence="3" key="1">
    <citation type="submission" date="2017-04" db="EMBL/GenBank/DDBJ databases">
        <authorList>
            <person name="Varghese N."/>
            <person name="Submissions S."/>
        </authorList>
    </citation>
    <scope>NUCLEOTIDE SEQUENCE [LARGE SCALE GENOMIC DNA]</scope>
    <source>
        <strain evidence="3">DSM 44073</strain>
    </source>
</reference>
<dbReference type="RefSeq" id="WP_030477281.1">
    <property type="nucleotide sequence ID" value="NZ_FWYC01000007.1"/>
</dbReference>
<name>A0A1W2DHS2_9PSEU</name>
<dbReference type="PROSITE" id="PS51257">
    <property type="entry name" value="PROKAR_LIPOPROTEIN"/>
    <property type="match status" value="1"/>
</dbReference>
<evidence type="ECO:0000313" key="2">
    <source>
        <dbReference type="EMBL" id="SMC96945.1"/>
    </source>
</evidence>
<gene>
    <name evidence="2" type="ORF">SAMN05660733_03067</name>
</gene>
<keyword evidence="1" id="KW-0812">Transmembrane</keyword>
<dbReference type="STRING" id="40571.SAMN05660733_03067"/>
<sequence>MRNEQVRRTAMALIAVMAAIVIAVALVAGCSPSGGAEDRPSPAAGVGDTKQVVIEYADGSADTEASA</sequence>
<proteinExistence type="predicted"/>
<feature type="transmembrane region" description="Helical" evidence="1">
    <location>
        <begin position="12"/>
        <end position="29"/>
    </location>
</feature>
<protein>
    <submittedName>
        <fullName evidence="2">Uncharacterized protein</fullName>
    </submittedName>
</protein>
<organism evidence="2 3">
    <name type="scientific">Lentzea albidocapillata</name>
    <dbReference type="NCBI Taxonomy" id="40571"/>
    <lineage>
        <taxon>Bacteria</taxon>
        <taxon>Bacillati</taxon>
        <taxon>Actinomycetota</taxon>
        <taxon>Actinomycetes</taxon>
        <taxon>Pseudonocardiales</taxon>
        <taxon>Pseudonocardiaceae</taxon>
        <taxon>Lentzea</taxon>
    </lineage>
</organism>
<dbReference type="AlphaFoldDB" id="A0A1W2DHS2"/>
<evidence type="ECO:0000313" key="3">
    <source>
        <dbReference type="Proteomes" id="UP000192840"/>
    </source>
</evidence>
<keyword evidence="3" id="KW-1185">Reference proteome</keyword>
<keyword evidence="1" id="KW-1133">Transmembrane helix</keyword>
<dbReference type="Proteomes" id="UP000192840">
    <property type="component" value="Unassembled WGS sequence"/>
</dbReference>
<keyword evidence="1" id="KW-0472">Membrane</keyword>
<accession>A0A1W2DHS2</accession>
<dbReference type="EMBL" id="FWYC01000007">
    <property type="protein sequence ID" value="SMC96945.1"/>
    <property type="molecule type" value="Genomic_DNA"/>
</dbReference>
<evidence type="ECO:0000256" key="1">
    <source>
        <dbReference type="SAM" id="Phobius"/>
    </source>
</evidence>